<dbReference type="EMBL" id="BAAAID010000007">
    <property type="protein sequence ID" value="GAA0922209.1"/>
    <property type="molecule type" value="Genomic_DNA"/>
</dbReference>
<feature type="compositionally biased region" description="Gly residues" evidence="5">
    <location>
        <begin position="550"/>
        <end position="564"/>
    </location>
</feature>
<proteinExistence type="predicted"/>
<feature type="region of interest" description="Disordered" evidence="5">
    <location>
        <begin position="95"/>
        <end position="232"/>
    </location>
</feature>
<dbReference type="Pfam" id="PF07681">
    <property type="entry name" value="DoxX"/>
    <property type="match status" value="1"/>
</dbReference>
<organism evidence="7 8">
    <name type="scientific">Streptomyces rhizosphaericus</name>
    <dbReference type="NCBI Taxonomy" id="114699"/>
    <lineage>
        <taxon>Bacteria</taxon>
        <taxon>Bacillati</taxon>
        <taxon>Actinomycetota</taxon>
        <taxon>Actinomycetes</taxon>
        <taxon>Kitasatosporales</taxon>
        <taxon>Streptomycetaceae</taxon>
        <taxon>Streptomyces</taxon>
        <taxon>Streptomyces violaceusniger group</taxon>
    </lineage>
</organism>
<feature type="transmembrane region" description="Helical" evidence="6">
    <location>
        <begin position="410"/>
        <end position="430"/>
    </location>
</feature>
<gene>
    <name evidence="7" type="ORF">GCM10009575_017000</name>
</gene>
<feature type="transmembrane region" description="Helical" evidence="6">
    <location>
        <begin position="360"/>
        <end position="379"/>
    </location>
</feature>
<accession>A0ABN1P3I4</accession>
<reference evidence="7 8" key="1">
    <citation type="journal article" date="2019" name="Int. J. Syst. Evol. Microbiol.">
        <title>The Global Catalogue of Microorganisms (GCM) 10K type strain sequencing project: providing services to taxonomists for standard genome sequencing and annotation.</title>
        <authorList>
            <consortium name="The Broad Institute Genomics Platform"/>
            <consortium name="The Broad Institute Genome Sequencing Center for Infectious Disease"/>
            <person name="Wu L."/>
            <person name="Ma J."/>
        </authorList>
    </citation>
    <scope>NUCLEOTIDE SEQUENCE [LARGE SCALE GENOMIC DNA]</scope>
    <source>
        <strain evidence="7 8">JCM 11444</strain>
    </source>
</reference>
<feature type="compositionally biased region" description="Low complexity" evidence="5">
    <location>
        <begin position="185"/>
        <end position="209"/>
    </location>
</feature>
<keyword evidence="2 6" id="KW-0812">Transmembrane</keyword>
<feature type="compositionally biased region" description="Low complexity" evidence="5">
    <location>
        <begin position="492"/>
        <end position="529"/>
    </location>
</feature>
<comment type="subcellular location">
    <subcellularLocation>
        <location evidence="1">Membrane</location>
        <topology evidence="1">Multi-pass membrane protein</topology>
    </subcellularLocation>
</comment>
<dbReference type="PANTHER" id="PTHR39157:SF1">
    <property type="entry name" value="DOXX FAMILY PROTEIN"/>
    <property type="match status" value="1"/>
</dbReference>
<evidence type="ECO:0000256" key="1">
    <source>
        <dbReference type="ARBA" id="ARBA00004141"/>
    </source>
</evidence>
<dbReference type="PANTHER" id="PTHR39157">
    <property type="entry name" value="INTEGRAL MEMBRANE PROTEIN-RELATED"/>
    <property type="match status" value="1"/>
</dbReference>
<dbReference type="InterPro" id="IPR032808">
    <property type="entry name" value="DoxX"/>
</dbReference>
<name>A0ABN1P3I4_9ACTN</name>
<sequence>MPSPLAGRAGGFDDEPQLTMAKVPCDPAQVAVNAPSFRVQLSVPVVSNTLTDTARLARVPAPGRRRPPVVWSGRTRPGGDTAATRLLQAVRYSSEGLTDSLSDGLNDGLGRSRAGEGAEDAGATQVLPRIALDDDTPPTVIGPRSPRTESVPRSSGGSSGGRRRPGADGPHKAGGAHEAGGARGAGRASAVARAAAAVRRGASSGRPGALDGERDESRGAAVPRPRRHSESVRHAYYPGRRMNLGVVLLPLRIFLGFISIYGGMGKLSDPVYFDGGERGSMVTWLRRLHPWPIAEPLRDLALEHPVGAGLTVAFLQIVVGVLTVLGLWQRLAASFGALLSAALIVTVSWRTVPVYDAPDIIYLAAWSPLIIAGAPVYSVDGRLAGEAWRRLGPRAELWELRRRVLRRGGVMAMVVAGLTLLVGSMLGAAVRSSEVVKAPEPSDMPTNNLPGSPLPSKPAESPRGGQRGTVGTGGGTAGAPSPRERLSHRPRPSASDSSASTSSSGVPSATDSASGTSGRASGASRPRPGLGTTPRSPRHPLAPTAPGPSSLGGAGGGLSAGGPEGGPPEDNTYNYSDPAAEEAALGGLLG</sequence>
<feature type="region of interest" description="Disordered" evidence="5">
    <location>
        <begin position="437"/>
        <end position="590"/>
    </location>
</feature>
<comment type="caution">
    <text evidence="7">The sequence shown here is derived from an EMBL/GenBank/DDBJ whole genome shotgun (WGS) entry which is preliminary data.</text>
</comment>
<dbReference type="Proteomes" id="UP001500418">
    <property type="component" value="Unassembled WGS sequence"/>
</dbReference>
<keyword evidence="3 6" id="KW-1133">Transmembrane helix</keyword>
<keyword evidence="4 6" id="KW-0472">Membrane</keyword>
<evidence type="ECO:0000256" key="4">
    <source>
        <dbReference type="ARBA" id="ARBA00023136"/>
    </source>
</evidence>
<evidence type="ECO:0000256" key="3">
    <source>
        <dbReference type="ARBA" id="ARBA00022989"/>
    </source>
</evidence>
<keyword evidence="8" id="KW-1185">Reference proteome</keyword>
<evidence type="ECO:0000313" key="8">
    <source>
        <dbReference type="Proteomes" id="UP001500418"/>
    </source>
</evidence>
<feature type="compositionally biased region" description="Low complexity" evidence="5">
    <location>
        <begin position="581"/>
        <end position="590"/>
    </location>
</feature>
<evidence type="ECO:0000256" key="5">
    <source>
        <dbReference type="SAM" id="MobiDB-lite"/>
    </source>
</evidence>
<protein>
    <submittedName>
        <fullName evidence="7">DoxX family membrane protein</fullName>
    </submittedName>
</protein>
<feature type="transmembrane region" description="Helical" evidence="6">
    <location>
        <begin position="306"/>
        <end position="328"/>
    </location>
</feature>
<feature type="compositionally biased region" description="Gly residues" evidence="5">
    <location>
        <begin position="465"/>
        <end position="477"/>
    </location>
</feature>
<evidence type="ECO:0000313" key="7">
    <source>
        <dbReference type="EMBL" id="GAA0922209.1"/>
    </source>
</evidence>
<evidence type="ECO:0000256" key="2">
    <source>
        <dbReference type="ARBA" id="ARBA00022692"/>
    </source>
</evidence>
<evidence type="ECO:0000256" key="6">
    <source>
        <dbReference type="SAM" id="Phobius"/>
    </source>
</evidence>
<feature type="transmembrane region" description="Helical" evidence="6">
    <location>
        <begin position="243"/>
        <end position="264"/>
    </location>
</feature>
<feature type="transmembrane region" description="Helical" evidence="6">
    <location>
        <begin position="335"/>
        <end position="354"/>
    </location>
</feature>